<comment type="caution">
    <text evidence="1">The sequence shown here is derived from an EMBL/GenBank/DDBJ whole genome shotgun (WGS) entry which is preliminary data.</text>
</comment>
<accession>A0ACC2YIT1</accession>
<reference evidence="1" key="1">
    <citation type="submission" date="2022-10" db="EMBL/GenBank/DDBJ databases">
        <title>Culturing micro-colonial fungi from biological soil crusts in the Mojave desert and describing Neophaeococcomyces mojavensis, and introducing the new genera and species Taxawa tesnikishii.</title>
        <authorList>
            <person name="Kurbessoian T."/>
            <person name="Stajich J.E."/>
        </authorList>
    </citation>
    <scope>NUCLEOTIDE SEQUENCE</scope>
    <source>
        <strain evidence="1">JES_115</strain>
    </source>
</reference>
<organism evidence="1 2">
    <name type="scientific">Coniosporium tulheliwenetii</name>
    <dbReference type="NCBI Taxonomy" id="3383036"/>
    <lineage>
        <taxon>Eukaryota</taxon>
        <taxon>Fungi</taxon>
        <taxon>Dikarya</taxon>
        <taxon>Ascomycota</taxon>
        <taxon>Pezizomycotina</taxon>
        <taxon>Dothideomycetes</taxon>
        <taxon>Dothideomycetes incertae sedis</taxon>
        <taxon>Coniosporium</taxon>
    </lineage>
</organism>
<evidence type="ECO:0000313" key="1">
    <source>
        <dbReference type="EMBL" id="KAJ9635198.1"/>
    </source>
</evidence>
<name>A0ACC2YIT1_9PEZI</name>
<proteinExistence type="predicted"/>
<sequence length="354" mass="38866">MGVESARRAASWGGVPMKHISLVTLTFQNSALILIMHYSRIMPPVDGHRYFTSTAVFLNEVIKLALSLTMSLYEISSTLPASAPASALFSSLSTAVFTGDSWKLAIPAMLYTLQNSLQYIAVSNLDAATFQVTYQLKILTTALFSVMMLGRRRTAELLPPRSIEELRDLGSIAAQQLSKRSATYEGIDEDVAMQNPQLNASIGLVAVIAACILSGLAGVYFEKVLKDANATASLWVRNVQLSFYSLFPALFLGVFFKDGEQIAKTGFFIVLLATYLYSSQDRLRPPPIRVAEYEKTTVGGDPSYFDLEPASAAKVRTPGLRGDALTTSRPGTPTVERHHHRGNSERKQFPKRDE</sequence>
<keyword evidence="2" id="KW-1185">Reference proteome</keyword>
<dbReference type="EMBL" id="JAPDRP010000028">
    <property type="protein sequence ID" value="KAJ9635198.1"/>
    <property type="molecule type" value="Genomic_DNA"/>
</dbReference>
<gene>
    <name evidence="1" type="primary">gms1</name>
    <name evidence="1" type="ORF">H2199_008684</name>
</gene>
<evidence type="ECO:0000313" key="2">
    <source>
        <dbReference type="Proteomes" id="UP001172680"/>
    </source>
</evidence>
<dbReference type="Proteomes" id="UP001172680">
    <property type="component" value="Unassembled WGS sequence"/>
</dbReference>
<protein>
    <submittedName>
        <fullName evidence="1">UDP-galactose transporter Gms1</fullName>
    </submittedName>
</protein>